<dbReference type="RefSeq" id="WP_008039139.1">
    <property type="nucleotide sequence ID" value="NZ_JH725147.1"/>
</dbReference>
<accession>J1JZT7</accession>
<organism evidence="3 4">
    <name type="scientific">Bartonella tamiae Th239</name>
    <dbReference type="NCBI Taxonomy" id="1094558"/>
    <lineage>
        <taxon>Bacteria</taxon>
        <taxon>Pseudomonadati</taxon>
        <taxon>Pseudomonadota</taxon>
        <taxon>Alphaproteobacteria</taxon>
        <taxon>Hyphomicrobiales</taxon>
        <taxon>Bartonellaceae</taxon>
        <taxon>Bartonella</taxon>
    </lineage>
</organism>
<name>J1JZT7_9HYPH</name>
<dbReference type="Pfam" id="PF00106">
    <property type="entry name" value="adh_short"/>
    <property type="match status" value="1"/>
</dbReference>
<dbReference type="Gene3D" id="3.40.50.720">
    <property type="entry name" value="NAD(P)-binding Rossmann-like Domain"/>
    <property type="match status" value="1"/>
</dbReference>
<dbReference type="HOGENOM" id="CLU_010194_2_10_5"/>
<dbReference type="SUPFAM" id="SSF51735">
    <property type="entry name" value="NAD(P)-binding Rossmann-fold domains"/>
    <property type="match status" value="1"/>
</dbReference>
<dbReference type="EMBL" id="AIMB01000007">
    <property type="protein sequence ID" value="EJF90652.1"/>
    <property type="molecule type" value="Genomic_DNA"/>
</dbReference>
<dbReference type="OrthoDB" id="9790785at2"/>
<dbReference type="Proteomes" id="UP000008952">
    <property type="component" value="Unassembled WGS sequence"/>
</dbReference>
<dbReference type="CDD" id="cd05233">
    <property type="entry name" value="SDR_c"/>
    <property type="match status" value="1"/>
</dbReference>
<dbReference type="InterPro" id="IPR002347">
    <property type="entry name" value="SDR_fam"/>
</dbReference>
<reference evidence="3 4" key="1">
    <citation type="submission" date="2012-03" db="EMBL/GenBank/DDBJ databases">
        <title>The Genome Sequence of Bartonella tamiae Th239.</title>
        <authorList>
            <consortium name="The Broad Institute Genome Sequencing Platform"/>
            <consortium name="The Broad Institute Genome Sequencing Center for Infectious Disease"/>
            <person name="Feldgarden M."/>
            <person name="Kirby J."/>
            <person name="Kosoy M."/>
            <person name="Birtles R."/>
            <person name="Probert W.S."/>
            <person name="Chiaraviglio L."/>
            <person name="Young S.K."/>
            <person name="Zeng Q."/>
            <person name="Gargeya S."/>
            <person name="Fitzgerald M."/>
            <person name="Haas B."/>
            <person name="Abouelleil A."/>
            <person name="Alvarado L."/>
            <person name="Arachchi H.M."/>
            <person name="Berlin A."/>
            <person name="Chapman S.B."/>
            <person name="Gearin G."/>
            <person name="Goldberg J."/>
            <person name="Griggs A."/>
            <person name="Gujja S."/>
            <person name="Hansen M."/>
            <person name="Heiman D."/>
            <person name="Howarth C."/>
            <person name="Larimer J."/>
            <person name="Lui A."/>
            <person name="MacDonald P.J.P."/>
            <person name="McCowen C."/>
            <person name="Montmayeur A."/>
            <person name="Murphy C."/>
            <person name="Neiman D."/>
            <person name="Pearson M."/>
            <person name="Priest M."/>
            <person name="Roberts A."/>
            <person name="Saif S."/>
            <person name="Shea T."/>
            <person name="Sisk P."/>
            <person name="Stolte C."/>
            <person name="Sykes S."/>
            <person name="Wortman J."/>
            <person name="Nusbaum C."/>
            <person name="Birren B."/>
        </authorList>
    </citation>
    <scope>NUCLEOTIDE SEQUENCE [LARGE SCALE GENOMIC DNA]</scope>
    <source>
        <strain evidence="3 4">Th239</strain>
    </source>
</reference>
<evidence type="ECO:0000256" key="2">
    <source>
        <dbReference type="ARBA" id="ARBA00023002"/>
    </source>
</evidence>
<protein>
    <recommendedName>
        <fullName evidence="5">Oxidoreductase</fullName>
    </recommendedName>
</protein>
<dbReference type="InterPro" id="IPR020904">
    <property type="entry name" value="Sc_DH/Rdtase_CS"/>
</dbReference>
<gene>
    <name evidence="3" type="ORF">ME5_01053</name>
</gene>
<dbReference type="PATRIC" id="fig|1094558.3.peg.1148"/>
<dbReference type="AlphaFoldDB" id="J1JZT7"/>
<dbReference type="PANTHER" id="PTHR43669:SF3">
    <property type="entry name" value="ALCOHOL DEHYDROGENASE, PUTATIVE (AFU_ORTHOLOGUE AFUA_3G03445)-RELATED"/>
    <property type="match status" value="1"/>
</dbReference>
<dbReference type="InterPro" id="IPR036291">
    <property type="entry name" value="NAD(P)-bd_dom_sf"/>
</dbReference>
<comment type="caution">
    <text evidence="3">The sequence shown here is derived from an EMBL/GenBank/DDBJ whole genome shotgun (WGS) entry which is preliminary data.</text>
</comment>
<evidence type="ECO:0008006" key="5">
    <source>
        <dbReference type="Google" id="ProtNLM"/>
    </source>
</evidence>
<evidence type="ECO:0000313" key="3">
    <source>
        <dbReference type="EMBL" id="EJF90652.1"/>
    </source>
</evidence>
<keyword evidence="4" id="KW-1185">Reference proteome</keyword>
<proteinExistence type="inferred from homology"/>
<dbReference type="GO" id="GO:0016491">
    <property type="term" value="F:oxidoreductase activity"/>
    <property type="evidence" value="ECO:0007669"/>
    <property type="project" value="UniProtKB-KW"/>
</dbReference>
<comment type="similarity">
    <text evidence="1">Belongs to the short-chain dehydrogenases/reductases (SDR) family.</text>
</comment>
<dbReference type="PANTHER" id="PTHR43669">
    <property type="entry name" value="5-KETO-D-GLUCONATE 5-REDUCTASE"/>
    <property type="match status" value="1"/>
</dbReference>
<dbReference type="STRING" id="1094558.ME5_01053"/>
<dbReference type="PRINTS" id="PR00081">
    <property type="entry name" value="GDHRDH"/>
</dbReference>
<sequence>MSLCHSFDLKGRLALVTGASRGIGYQLSLEFAKRGAHIIAVARSIKGLEELDDAVKECGSSTTLVPLDLHDMAAIDLLGEKIAKRWGKLDIVVANAGVLGTIAPISHVEAPIFEEVFTINVTSQWRLIRTVEPLLRHSDKGRAILLSSGVAHSARSFWGPYAASKAALEVIGRCWADELKQTPIKINLVNPGATRTAMRAAAAPGEDPETLPTAEEIAVKIAQLASPHLQETGCLFDARKNCFLQYKSPE</sequence>
<keyword evidence="2" id="KW-0560">Oxidoreductase</keyword>
<evidence type="ECO:0000313" key="4">
    <source>
        <dbReference type="Proteomes" id="UP000008952"/>
    </source>
</evidence>
<dbReference type="PROSITE" id="PS00061">
    <property type="entry name" value="ADH_SHORT"/>
    <property type="match status" value="1"/>
</dbReference>
<evidence type="ECO:0000256" key="1">
    <source>
        <dbReference type="ARBA" id="ARBA00006484"/>
    </source>
</evidence>
<dbReference type="eggNOG" id="COG1028">
    <property type="taxonomic scope" value="Bacteria"/>
</dbReference>